<proteinExistence type="predicted"/>
<keyword evidence="3" id="KW-1185">Reference proteome</keyword>
<reference evidence="2 3" key="1">
    <citation type="submission" date="2019-07" db="EMBL/GenBank/DDBJ databases">
        <authorList>
            <person name="Cremers G."/>
        </authorList>
    </citation>
    <scope>NUCLEOTIDE SEQUENCE [LARGE SCALE GENOMIC DNA]</scope>
</reference>
<dbReference type="Proteomes" id="UP000334340">
    <property type="component" value="Unassembled WGS sequence"/>
</dbReference>
<protein>
    <recommendedName>
        <fullName evidence="1">HEPN AbiJ-N-terminal domain-containing protein</fullName>
    </recommendedName>
</protein>
<sequence>MTSFSQRKGLKPIRQALQVDGMDDELRAQLWNVLHFHLWDSKGFLHTDYGEVGRIAEFARALWVRYFKKPFTEIPSWPSQVLSLLKDHYFRVSWNEVYDFLEAVVAIADDRNLEKDINSVLKKELAGYRLINGHFADVTDPKEIAALEEALHHDQFAAVA</sequence>
<feature type="domain" description="HEPN AbiJ-N-terminal" evidence="1">
    <location>
        <begin position="3"/>
        <end position="152"/>
    </location>
</feature>
<evidence type="ECO:0000313" key="3">
    <source>
        <dbReference type="Proteomes" id="UP000334340"/>
    </source>
</evidence>
<dbReference type="EMBL" id="CABIKM010000055">
    <property type="protein sequence ID" value="VUZ86412.1"/>
    <property type="molecule type" value="Genomic_DNA"/>
</dbReference>
<organism evidence="2 3">
    <name type="scientific">Candidatus Methylomirabilis lanthanidiphila</name>
    <dbReference type="NCBI Taxonomy" id="2211376"/>
    <lineage>
        <taxon>Bacteria</taxon>
        <taxon>Candidatus Methylomirabilota</taxon>
        <taxon>Candidatus Methylomirabilia</taxon>
        <taxon>Candidatus Methylomirabilales</taxon>
        <taxon>Candidatus Methylomirabilaceae</taxon>
        <taxon>Candidatus Methylomirabilis</taxon>
    </lineage>
</organism>
<gene>
    <name evidence="2" type="ORF">MELA_02815</name>
</gene>
<dbReference type="AlphaFoldDB" id="A0A564ZP31"/>
<accession>A0A564ZP31</accession>
<evidence type="ECO:0000313" key="2">
    <source>
        <dbReference type="EMBL" id="VUZ86412.1"/>
    </source>
</evidence>
<dbReference type="InterPro" id="IPR049503">
    <property type="entry name" value="AbiJ_NTD4"/>
</dbReference>
<dbReference type="Pfam" id="PF18863">
    <property type="entry name" value="AbiJ_NTD4"/>
    <property type="match status" value="1"/>
</dbReference>
<name>A0A564ZP31_9BACT</name>
<evidence type="ECO:0000259" key="1">
    <source>
        <dbReference type="Pfam" id="PF18863"/>
    </source>
</evidence>